<comment type="caution">
    <text evidence="2">The sequence shown here is derived from an EMBL/GenBank/DDBJ whole genome shotgun (WGS) entry which is preliminary data.</text>
</comment>
<dbReference type="InterPro" id="IPR010730">
    <property type="entry name" value="HET"/>
</dbReference>
<feature type="domain" description="Heterokaryon incompatibility" evidence="1">
    <location>
        <begin position="59"/>
        <end position="229"/>
    </location>
</feature>
<dbReference type="EMBL" id="JAUEPN010000001">
    <property type="protein sequence ID" value="KAK3300141.1"/>
    <property type="molecule type" value="Genomic_DNA"/>
</dbReference>
<dbReference type="InterPro" id="IPR052895">
    <property type="entry name" value="HetReg/Transcr_Mod"/>
</dbReference>
<evidence type="ECO:0000313" key="3">
    <source>
        <dbReference type="Proteomes" id="UP001278766"/>
    </source>
</evidence>
<sequence>MPHGEQKKAAPPTATFEYSLLELDPRQVRLITLSPGVGGEPLACKVEVLEFNSDLHKTYDVLSYAWGDKEDQQTITVEGGAGFEITIRKNLWLALRRIRDRGETGRLWVDAICINQDKKSEEKSQQVERIGDMYKHCRKCIVWLGEFPVSTPPTRGVSKAVELLKMFAECDPRDDSSRESAHALHVFELECFCTKDNRTDVSDDYKDRFEALTTLLNLEWWRRTWVIQELTLPGELDLLVDSESLPYKTLEDAVLRLTRHSLLACCKNHRLGLRGLGFEAVVTIEERLHSMILARQYRLDGKDITFAHLRRRFCGSEASWKRDSFYGLLGIVTKTKLFTPDYKLPLRTAITDATFGCVKLEEDGAELLLGERLFRDQNPYRRLHVPSWVSDACFCTFPPKWALMERRRLGIYSSFATDNSESDKERKAFVGSLTKSKNALLLTKSCQVATIKDLGCILVDEKQWKYVPDILASWMELAGIKHTSWPEASPAKDSQMDVFWRTVINNSTEKDGGSLRYGRPTADGQGSDYSRLRSLWTSLRFVALGRKFCNALTAPGTGAEASIEAIDGSTPVTDNPGLDEQSFPVGMEPPELHDLVVGMDAKMVYHLLACLWERRLFITEGGKIGLAPRDAEKGDEVHIIPGCPAPFILRRLDDPKSSDSNLKLGDWDTDSLPQYMVVGNGFFHGFMGGGIPNVAGVGPLDGDGLPRVAAVPQGIAIH</sequence>
<dbReference type="PANTHER" id="PTHR24148:SF64">
    <property type="entry name" value="HETEROKARYON INCOMPATIBILITY DOMAIN-CONTAINING PROTEIN"/>
    <property type="match status" value="1"/>
</dbReference>
<gene>
    <name evidence="2" type="ORF">B0H64DRAFT_351601</name>
</gene>
<reference evidence="2" key="2">
    <citation type="submission" date="2023-06" db="EMBL/GenBank/DDBJ databases">
        <authorList>
            <consortium name="Lawrence Berkeley National Laboratory"/>
            <person name="Haridas S."/>
            <person name="Hensen N."/>
            <person name="Bonometti L."/>
            <person name="Westerberg I."/>
            <person name="Brannstrom I.O."/>
            <person name="Guillou S."/>
            <person name="Cros-Aarteil S."/>
            <person name="Calhoun S."/>
            <person name="Kuo A."/>
            <person name="Mondo S."/>
            <person name="Pangilinan J."/>
            <person name="Riley R."/>
            <person name="Labutti K."/>
            <person name="Andreopoulos B."/>
            <person name="Lipzen A."/>
            <person name="Chen C."/>
            <person name="Yanf M."/>
            <person name="Daum C."/>
            <person name="Ng V."/>
            <person name="Clum A."/>
            <person name="Steindorff A."/>
            <person name="Ohm R."/>
            <person name="Martin F."/>
            <person name="Silar P."/>
            <person name="Natvig D."/>
            <person name="Lalanne C."/>
            <person name="Gautier V."/>
            <person name="Ament-Velasquez S.L."/>
            <person name="Kruys A."/>
            <person name="Hutchinson M.I."/>
            <person name="Powell A.J."/>
            <person name="Barry K."/>
            <person name="Miller A.N."/>
            <person name="Grigoriev I.V."/>
            <person name="Debuchy R."/>
            <person name="Gladieux P."/>
            <person name="Thoren M.H."/>
            <person name="Johannesson H."/>
        </authorList>
    </citation>
    <scope>NUCLEOTIDE SEQUENCE</scope>
    <source>
        <strain evidence="2">CBS 168.71</strain>
    </source>
</reference>
<dbReference type="GeneID" id="87838416"/>
<name>A0AAE0HQX5_9PEZI</name>
<dbReference type="RefSeq" id="XP_062663655.1">
    <property type="nucleotide sequence ID" value="XM_062801468.1"/>
</dbReference>
<organism evidence="2 3">
    <name type="scientific">Chaetomium fimeti</name>
    <dbReference type="NCBI Taxonomy" id="1854472"/>
    <lineage>
        <taxon>Eukaryota</taxon>
        <taxon>Fungi</taxon>
        <taxon>Dikarya</taxon>
        <taxon>Ascomycota</taxon>
        <taxon>Pezizomycotina</taxon>
        <taxon>Sordariomycetes</taxon>
        <taxon>Sordariomycetidae</taxon>
        <taxon>Sordariales</taxon>
        <taxon>Chaetomiaceae</taxon>
        <taxon>Chaetomium</taxon>
    </lineage>
</organism>
<dbReference type="AlphaFoldDB" id="A0AAE0HQX5"/>
<protein>
    <submittedName>
        <fullName evidence="2">Heterokaryon incompatibility protein-domain-containing protein</fullName>
    </submittedName>
</protein>
<evidence type="ECO:0000259" key="1">
    <source>
        <dbReference type="Pfam" id="PF06985"/>
    </source>
</evidence>
<dbReference type="PANTHER" id="PTHR24148">
    <property type="entry name" value="ANKYRIN REPEAT DOMAIN-CONTAINING PROTEIN 39 HOMOLOG-RELATED"/>
    <property type="match status" value="1"/>
</dbReference>
<accession>A0AAE0HQX5</accession>
<evidence type="ECO:0000313" key="2">
    <source>
        <dbReference type="EMBL" id="KAK3300141.1"/>
    </source>
</evidence>
<dbReference type="Pfam" id="PF06985">
    <property type="entry name" value="HET"/>
    <property type="match status" value="1"/>
</dbReference>
<dbReference type="Proteomes" id="UP001278766">
    <property type="component" value="Unassembled WGS sequence"/>
</dbReference>
<proteinExistence type="predicted"/>
<keyword evidence="3" id="KW-1185">Reference proteome</keyword>
<reference evidence="2" key="1">
    <citation type="journal article" date="2023" name="Mol. Phylogenet. Evol.">
        <title>Genome-scale phylogeny and comparative genomics of the fungal order Sordariales.</title>
        <authorList>
            <person name="Hensen N."/>
            <person name="Bonometti L."/>
            <person name="Westerberg I."/>
            <person name="Brannstrom I.O."/>
            <person name="Guillou S."/>
            <person name="Cros-Aarteil S."/>
            <person name="Calhoun S."/>
            <person name="Haridas S."/>
            <person name="Kuo A."/>
            <person name="Mondo S."/>
            <person name="Pangilinan J."/>
            <person name="Riley R."/>
            <person name="LaButti K."/>
            <person name="Andreopoulos B."/>
            <person name="Lipzen A."/>
            <person name="Chen C."/>
            <person name="Yan M."/>
            <person name="Daum C."/>
            <person name="Ng V."/>
            <person name="Clum A."/>
            <person name="Steindorff A."/>
            <person name="Ohm R.A."/>
            <person name="Martin F."/>
            <person name="Silar P."/>
            <person name="Natvig D.O."/>
            <person name="Lalanne C."/>
            <person name="Gautier V."/>
            <person name="Ament-Velasquez S.L."/>
            <person name="Kruys A."/>
            <person name="Hutchinson M.I."/>
            <person name="Powell A.J."/>
            <person name="Barry K."/>
            <person name="Miller A.N."/>
            <person name="Grigoriev I.V."/>
            <person name="Debuchy R."/>
            <person name="Gladieux P."/>
            <person name="Hiltunen Thoren M."/>
            <person name="Johannesson H."/>
        </authorList>
    </citation>
    <scope>NUCLEOTIDE SEQUENCE</scope>
    <source>
        <strain evidence="2">CBS 168.71</strain>
    </source>
</reference>